<keyword evidence="4 7" id="KW-0812">Transmembrane</keyword>
<feature type="non-terminal residue" evidence="9">
    <location>
        <position position="1"/>
    </location>
</feature>
<dbReference type="PANTHER" id="PTHR23514">
    <property type="entry name" value="BYPASS OF STOP CODON PROTEIN 6"/>
    <property type="match status" value="1"/>
</dbReference>
<evidence type="ECO:0000256" key="4">
    <source>
        <dbReference type="ARBA" id="ARBA00022692"/>
    </source>
</evidence>
<feature type="transmembrane region" description="Helical" evidence="7">
    <location>
        <begin position="152"/>
        <end position="170"/>
    </location>
</feature>
<protein>
    <recommendedName>
        <fullName evidence="8">Major facilitator superfamily (MFS) profile domain-containing protein</fullName>
    </recommendedName>
</protein>
<evidence type="ECO:0000256" key="7">
    <source>
        <dbReference type="SAM" id="Phobius"/>
    </source>
</evidence>
<evidence type="ECO:0000256" key="5">
    <source>
        <dbReference type="ARBA" id="ARBA00022989"/>
    </source>
</evidence>
<keyword evidence="6 7" id="KW-0472">Membrane</keyword>
<dbReference type="EMBL" id="UINC01091604">
    <property type="protein sequence ID" value="SVC44504.1"/>
    <property type="molecule type" value="Genomic_DNA"/>
</dbReference>
<feature type="transmembrane region" description="Helical" evidence="7">
    <location>
        <begin position="88"/>
        <end position="106"/>
    </location>
</feature>
<gene>
    <name evidence="9" type="ORF">METZ01_LOCUS297358</name>
</gene>
<feature type="transmembrane region" description="Helical" evidence="7">
    <location>
        <begin position="40"/>
        <end position="57"/>
    </location>
</feature>
<dbReference type="GO" id="GO:0016020">
    <property type="term" value="C:membrane"/>
    <property type="evidence" value="ECO:0007669"/>
    <property type="project" value="TreeGrafter"/>
</dbReference>
<comment type="similarity">
    <text evidence="2">Belongs to the major facilitator superfamily.</text>
</comment>
<feature type="domain" description="Major facilitator superfamily (MFS) profile" evidence="8">
    <location>
        <begin position="1"/>
        <end position="372"/>
    </location>
</feature>
<dbReference type="GO" id="GO:0022857">
    <property type="term" value="F:transmembrane transporter activity"/>
    <property type="evidence" value="ECO:0007669"/>
    <property type="project" value="InterPro"/>
</dbReference>
<keyword evidence="5 7" id="KW-1133">Transmembrane helix</keyword>
<evidence type="ECO:0000259" key="8">
    <source>
        <dbReference type="PROSITE" id="PS50850"/>
    </source>
</evidence>
<name>A0A382M647_9ZZZZ</name>
<evidence type="ECO:0000256" key="1">
    <source>
        <dbReference type="ARBA" id="ARBA00004127"/>
    </source>
</evidence>
<dbReference type="PROSITE" id="PS50850">
    <property type="entry name" value="MFS"/>
    <property type="match status" value="1"/>
</dbReference>
<dbReference type="Pfam" id="PF07690">
    <property type="entry name" value="MFS_1"/>
    <property type="match status" value="1"/>
</dbReference>
<evidence type="ECO:0000256" key="6">
    <source>
        <dbReference type="ARBA" id="ARBA00023136"/>
    </source>
</evidence>
<dbReference type="PANTHER" id="PTHR23514:SF3">
    <property type="entry name" value="BYPASS OF STOP CODON PROTEIN 6"/>
    <property type="match status" value="1"/>
</dbReference>
<keyword evidence="3" id="KW-0813">Transport</keyword>
<reference evidence="9" key="1">
    <citation type="submission" date="2018-05" db="EMBL/GenBank/DDBJ databases">
        <authorList>
            <person name="Lanie J.A."/>
            <person name="Ng W.-L."/>
            <person name="Kazmierczak K.M."/>
            <person name="Andrzejewski T.M."/>
            <person name="Davidsen T.M."/>
            <person name="Wayne K.J."/>
            <person name="Tettelin H."/>
            <person name="Glass J.I."/>
            <person name="Rusch D."/>
            <person name="Podicherti R."/>
            <person name="Tsui H.-C.T."/>
            <person name="Winkler M.E."/>
        </authorList>
    </citation>
    <scope>NUCLEOTIDE SEQUENCE</scope>
</reference>
<dbReference type="GO" id="GO:0012505">
    <property type="term" value="C:endomembrane system"/>
    <property type="evidence" value="ECO:0007669"/>
    <property type="project" value="UniProtKB-SubCell"/>
</dbReference>
<evidence type="ECO:0000256" key="3">
    <source>
        <dbReference type="ARBA" id="ARBA00022448"/>
    </source>
</evidence>
<dbReference type="Gene3D" id="1.20.1250.20">
    <property type="entry name" value="MFS general substrate transporter like domains"/>
    <property type="match status" value="2"/>
</dbReference>
<comment type="subcellular location">
    <subcellularLocation>
        <location evidence="1">Endomembrane system</location>
        <topology evidence="1">Multi-pass membrane protein</topology>
    </subcellularLocation>
</comment>
<feature type="transmembrane region" description="Helical" evidence="7">
    <location>
        <begin position="64"/>
        <end position="82"/>
    </location>
</feature>
<organism evidence="9">
    <name type="scientific">marine metagenome</name>
    <dbReference type="NCBI Taxonomy" id="408172"/>
    <lineage>
        <taxon>unclassified sequences</taxon>
        <taxon>metagenomes</taxon>
        <taxon>ecological metagenomes</taxon>
    </lineage>
</organism>
<dbReference type="InterPro" id="IPR020846">
    <property type="entry name" value="MFS_dom"/>
</dbReference>
<feature type="transmembrane region" description="Helical" evidence="7">
    <location>
        <begin position="127"/>
        <end position="146"/>
    </location>
</feature>
<feature type="transmembrane region" description="Helical" evidence="7">
    <location>
        <begin position="182"/>
        <end position="209"/>
    </location>
</feature>
<sequence length="372" mass="40511">ASWGGFMSFASSGVVIPLCLPEISKTLNISLSQGGAMETARTFLILSVLLISGILAHKWGKKPLMVMGQYLIAIGSIMASYSQDYFSLIISLMIMGMGGGATEAIINPLVLDLHPNDSSKYLNITNAFYPIGVIVSALLFGELLTLGYSWRSIFLITATMALVMGLIFNTSKFPDQKNQISFSWNLIINILFLRGFWIYGFAIFLAAGIESAFTFWSRSYVEIYLQELPRAGAIAVVIFSCGMAFGRFLSAKLSYMISPSTLMIGSSIFGLLVTIYVPFVTNLILFITLLFFAGIATACFWPTILAIAADDLDTDSTILLVLLAIVGVAGFGLIPWIMGMAGDHLDLKISFLLIPICFIGLILLINKNSREV</sequence>
<dbReference type="InterPro" id="IPR036259">
    <property type="entry name" value="MFS_trans_sf"/>
</dbReference>
<feature type="transmembrane region" description="Helical" evidence="7">
    <location>
        <begin position="318"/>
        <end position="337"/>
    </location>
</feature>
<feature type="transmembrane region" description="Helical" evidence="7">
    <location>
        <begin position="229"/>
        <end position="249"/>
    </location>
</feature>
<feature type="transmembrane region" description="Helical" evidence="7">
    <location>
        <begin position="261"/>
        <end position="277"/>
    </location>
</feature>
<evidence type="ECO:0000313" key="9">
    <source>
        <dbReference type="EMBL" id="SVC44504.1"/>
    </source>
</evidence>
<proteinExistence type="inferred from homology"/>
<accession>A0A382M647</accession>
<evidence type="ECO:0000256" key="2">
    <source>
        <dbReference type="ARBA" id="ARBA00008335"/>
    </source>
</evidence>
<dbReference type="InterPro" id="IPR011701">
    <property type="entry name" value="MFS"/>
</dbReference>
<dbReference type="SUPFAM" id="SSF103473">
    <property type="entry name" value="MFS general substrate transporter"/>
    <property type="match status" value="1"/>
</dbReference>
<dbReference type="AlphaFoldDB" id="A0A382M647"/>
<feature type="transmembrane region" description="Helical" evidence="7">
    <location>
        <begin position="349"/>
        <end position="366"/>
    </location>
</feature>
<dbReference type="InterPro" id="IPR051788">
    <property type="entry name" value="MFS_Transporter"/>
</dbReference>
<feature type="transmembrane region" description="Helical" evidence="7">
    <location>
        <begin position="283"/>
        <end position="306"/>
    </location>
</feature>